<sequence>MAIFLSGHMIEYPNGLIKILFPGHTLSRDYYSTKIKNLGLPIEKIDTCKNDCMLHFKDDLDLEYCKFCRDARYMPTQEQDPRCKKSPYVVFSTVILILVGLLSLHRTISPRHVGVRTYDNAKDKAFIMRAALMWTVNDVLTYGMESGWSIACIIGCSICMDDTWAFLLQHGRKACYFDCYRQFLPDDYSYQSNKKAFTKNRVEYKVETKDNLNAQKDLKITYNQPELELDQWRSNAMPKVVYTLTKEQKRRICEWIHGLKFSDGYASNIACCIDMMELRMHDMNCHCCHVFMQKLIPITFREMLPEHVWSALMEVSLLFQSICLLTPDVTKLHEFQYSVAIIICNLEKIFSPSFFDSMEHLIVHLPYEQGANAIQGTGTSQMQHVETDNEEDEDDEDSFEDYETDEYEAT</sequence>
<proteinExistence type="predicted"/>
<protein>
    <recommendedName>
        <fullName evidence="2">DUF4218 domain-containing protein</fullName>
    </recommendedName>
</protein>
<gene>
    <name evidence="3" type="ORF">Slati_2124600</name>
</gene>
<reference evidence="3" key="1">
    <citation type="submission" date="2020-06" db="EMBL/GenBank/DDBJ databases">
        <authorList>
            <person name="Li T."/>
            <person name="Hu X."/>
            <person name="Zhang T."/>
            <person name="Song X."/>
            <person name="Zhang H."/>
            <person name="Dai N."/>
            <person name="Sheng W."/>
            <person name="Hou X."/>
            <person name="Wei L."/>
        </authorList>
    </citation>
    <scope>NUCLEOTIDE SEQUENCE</scope>
    <source>
        <strain evidence="3">KEN1</strain>
        <tissue evidence="3">Leaf</tissue>
    </source>
</reference>
<dbReference type="PANTHER" id="PTHR10775">
    <property type="entry name" value="OS08G0208400 PROTEIN"/>
    <property type="match status" value="1"/>
</dbReference>
<dbReference type="InterPro" id="IPR004242">
    <property type="entry name" value="Transposase_21"/>
</dbReference>
<evidence type="ECO:0000259" key="2">
    <source>
        <dbReference type="Pfam" id="PF13960"/>
    </source>
</evidence>
<evidence type="ECO:0000313" key="3">
    <source>
        <dbReference type="EMBL" id="KAL0444019.1"/>
    </source>
</evidence>
<dbReference type="Pfam" id="PF02992">
    <property type="entry name" value="Transposase_21"/>
    <property type="match status" value="1"/>
</dbReference>
<dbReference type="EMBL" id="JACGWN010000007">
    <property type="protein sequence ID" value="KAL0444019.1"/>
    <property type="molecule type" value="Genomic_DNA"/>
</dbReference>
<feature type="domain" description="DUF4218" evidence="2">
    <location>
        <begin position="330"/>
        <end position="368"/>
    </location>
</feature>
<comment type="caution">
    <text evidence="3">The sequence shown here is derived from an EMBL/GenBank/DDBJ whole genome shotgun (WGS) entry which is preliminary data.</text>
</comment>
<accession>A0AAW2WPV3</accession>
<evidence type="ECO:0000256" key="1">
    <source>
        <dbReference type="SAM" id="MobiDB-lite"/>
    </source>
</evidence>
<reference evidence="3" key="2">
    <citation type="journal article" date="2024" name="Plant">
        <title>Genomic evolution and insights into agronomic trait innovations of Sesamum species.</title>
        <authorList>
            <person name="Miao H."/>
            <person name="Wang L."/>
            <person name="Qu L."/>
            <person name="Liu H."/>
            <person name="Sun Y."/>
            <person name="Le M."/>
            <person name="Wang Q."/>
            <person name="Wei S."/>
            <person name="Zheng Y."/>
            <person name="Lin W."/>
            <person name="Duan Y."/>
            <person name="Cao H."/>
            <person name="Xiong S."/>
            <person name="Wang X."/>
            <person name="Wei L."/>
            <person name="Li C."/>
            <person name="Ma Q."/>
            <person name="Ju M."/>
            <person name="Zhao R."/>
            <person name="Li G."/>
            <person name="Mu C."/>
            <person name="Tian Q."/>
            <person name="Mei H."/>
            <person name="Zhang T."/>
            <person name="Gao T."/>
            <person name="Zhang H."/>
        </authorList>
    </citation>
    <scope>NUCLEOTIDE SEQUENCE</scope>
    <source>
        <strain evidence="3">KEN1</strain>
    </source>
</reference>
<dbReference type="InterPro" id="IPR025452">
    <property type="entry name" value="DUF4218"/>
</dbReference>
<dbReference type="PANTHER" id="PTHR10775:SF188">
    <property type="entry name" value="TRANSPOSASE-ASSOCIATED DOMAIN-CONTAINING PROTEIN"/>
    <property type="match status" value="1"/>
</dbReference>
<organism evidence="3">
    <name type="scientific">Sesamum latifolium</name>
    <dbReference type="NCBI Taxonomy" id="2727402"/>
    <lineage>
        <taxon>Eukaryota</taxon>
        <taxon>Viridiplantae</taxon>
        <taxon>Streptophyta</taxon>
        <taxon>Embryophyta</taxon>
        <taxon>Tracheophyta</taxon>
        <taxon>Spermatophyta</taxon>
        <taxon>Magnoliopsida</taxon>
        <taxon>eudicotyledons</taxon>
        <taxon>Gunneridae</taxon>
        <taxon>Pentapetalae</taxon>
        <taxon>asterids</taxon>
        <taxon>lamiids</taxon>
        <taxon>Lamiales</taxon>
        <taxon>Pedaliaceae</taxon>
        <taxon>Sesamum</taxon>
    </lineage>
</organism>
<name>A0AAW2WPV3_9LAMI</name>
<feature type="compositionally biased region" description="Acidic residues" evidence="1">
    <location>
        <begin position="388"/>
        <end position="410"/>
    </location>
</feature>
<dbReference type="AlphaFoldDB" id="A0AAW2WPV3"/>
<feature type="region of interest" description="Disordered" evidence="1">
    <location>
        <begin position="378"/>
        <end position="410"/>
    </location>
</feature>
<dbReference type="Pfam" id="PF13960">
    <property type="entry name" value="DUF4218"/>
    <property type="match status" value="1"/>
</dbReference>